<reference evidence="1" key="1">
    <citation type="submission" date="2020-07" db="EMBL/GenBank/DDBJ databases">
        <title>Multicomponent nature underlies the extraordinary mechanical properties of spider dragline silk.</title>
        <authorList>
            <person name="Kono N."/>
            <person name="Nakamura H."/>
            <person name="Mori M."/>
            <person name="Yoshida Y."/>
            <person name="Ohtoshi R."/>
            <person name="Malay A.D."/>
            <person name="Moran D.A.P."/>
            <person name="Tomita M."/>
            <person name="Numata K."/>
            <person name="Arakawa K."/>
        </authorList>
    </citation>
    <scope>NUCLEOTIDE SEQUENCE</scope>
</reference>
<proteinExistence type="predicted"/>
<dbReference type="EMBL" id="BMAO01030590">
    <property type="protein sequence ID" value="GFQ69018.1"/>
    <property type="molecule type" value="Genomic_DNA"/>
</dbReference>
<dbReference type="AlphaFoldDB" id="A0A8X6KDZ0"/>
<evidence type="ECO:0000313" key="2">
    <source>
        <dbReference type="Proteomes" id="UP000887116"/>
    </source>
</evidence>
<name>A0A8X6KDZ0_TRICU</name>
<keyword evidence="2" id="KW-1185">Reference proteome</keyword>
<protein>
    <submittedName>
        <fullName evidence="1">Uncharacterized protein</fullName>
    </submittedName>
</protein>
<accession>A0A8X6KDZ0</accession>
<comment type="caution">
    <text evidence="1">The sequence shown here is derived from an EMBL/GenBank/DDBJ whole genome shotgun (WGS) entry which is preliminary data.</text>
</comment>
<sequence>MGWGDCIPDACLASHFSYTEHKLAPSPYGHGYVRVLKTMIPSKESSVKAVKRFKNREYQTKPEDCVIGLNYPNCFNQCLLSSMLQYFSYHPWHTPSFYGFGMWQDYTHSAF</sequence>
<dbReference type="Proteomes" id="UP000887116">
    <property type="component" value="Unassembled WGS sequence"/>
</dbReference>
<organism evidence="1 2">
    <name type="scientific">Trichonephila clavata</name>
    <name type="common">Joro spider</name>
    <name type="synonym">Nephila clavata</name>
    <dbReference type="NCBI Taxonomy" id="2740835"/>
    <lineage>
        <taxon>Eukaryota</taxon>
        <taxon>Metazoa</taxon>
        <taxon>Ecdysozoa</taxon>
        <taxon>Arthropoda</taxon>
        <taxon>Chelicerata</taxon>
        <taxon>Arachnida</taxon>
        <taxon>Araneae</taxon>
        <taxon>Araneomorphae</taxon>
        <taxon>Entelegynae</taxon>
        <taxon>Araneoidea</taxon>
        <taxon>Nephilidae</taxon>
        <taxon>Trichonephila</taxon>
    </lineage>
</organism>
<evidence type="ECO:0000313" key="1">
    <source>
        <dbReference type="EMBL" id="GFQ69018.1"/>
    </source>
</evidence>
<gene>
    <name evidence="1" type="ORF">TNCT_128491</name>
</gene>